<evidence type="ECO:0000313" key="4">
    <source>
        <dbReference type="Proteomes" id="UP000178583"/>
    </source>
</evidence>
<dbReference type="Gene3D" id="3.30.70.330">
    <property type="match status" value="1"/>
</dbReference>
<gene>
    <name evidence="3" type="ORF">A2215_02430</name>
</gene>
<organism evidence="3 4">
    <name type="scientific">Candidatus Berkelbacteria bacterium RIFOXYA2_FULL_43_10</name>
    <dbReference type="NCBI Taxonomy" id="1797472"/>
    <lineage>
        <taxon>Bacteria</taxon>
        <taxon>Candidatus Berkelbacteria</taxon>
    </lineage>
</organism>
<dbReference type="AlphaFoldDB" id="A0A1F5ED58"/>
<accession>A0A1F5ED58</accession>
<protein>
    <submittedName>
        <fullName evidence="3">RNA-binding protein</fullName>
    </submittedName>
</protein>
<dbReference type="InterPro" id="IPR012677">
    <property type="entry name" value="Nucleotide-bd_a/b_plait_sf"/>
</dbReference>
<dbReference type="InterPro" id="IPR052462">
    <property type="entry name" value="SLIRP/GR-RBP-like"/>
</dbReference>
<dbReference type="PANTHER" id="PTHR48027">
    <property type="entry name" value="HETEROGENEOUS NUCLEAR RIBONUCLEOPROTEIN 87F-RELATED"/>
    <property type="match status" value="1"/>
</dbReference>
<evidence type="ECO:0000259" key="2">
    <source>
        <dbReference type="PROSITE" id="PS50102"/>
    </source>
</evidence>
<dbReference type="EMBL" id="MEZY01000015">
    <property type="protein sequence ID" value="OGD65186.1"/>
    <property type="molecule type" value="Genomic_DNA"/>
</dbReference>
<evidence type="ECO:0000256" key="1">
    <source>
        <dbReference type="ARBA" id="ARBA00022884"/>
    </source>
</evidence>
<dbReference type="InterPro" id="IPR035979">
    <property type="entry name" value="RBD_domain_sf"/>
</dbReference>
<dbReference type="STRING" id="1797472.A2215_02430"/>
<sequence length="75" mass="8511">MFAEFGEIQEATVITDKFTGRSKGFGFVLMGDAEQAQKAIKAMDGKDLDGRPLKVNVARPKRENRDRDYGPRRDY</sequence>
<dbReference type="SUPFAM" id="SSF54928">
    <property type="entry name" value="RNA-binding domain, RBD"/>
    <property type="match status" value="1"/>
</dbReference>
<reference evidence="3 4" key="1">
    <citation type="journal article" date="2016" name="Nat. Commun.">
        <title>Thousands of microbial genomes shed light on interconnected biogeochemical processes in an aquifer system.</title>
        <authorList>
            <person name="Anantharaman K."/>
            <person name="Brown C.T."/>
            <person name="Hug L.A."/>
            <person name="Sharon I."/>
            <person name="Castelle C.J."/>
            <person name="Probst A.J."/>
            <person name="Thomas B.C."/>
            <person name="Singh A."/>
            <person name="Wilkins M.J."/>
            <person name="Karaoz U."/>
            <person name="Brodie E.L."/>
            <person name="Williams K.H."/>
            <person name="Hubbard S.S."/>
            <person name="Banfield J.F."/>
        </authorList>
    </citation>
    <scope>NUCLEOTIDE SEQUENCE [LARGE SCALE GENOMIC DNA]</scope>
</reference>
<dbReference type="InterPro" id="IPR000504">
    <property type="entry name" value="RRM_dom"/>
</dbReference>
<dbReference type="PROSITE" id="PS50102">
    <property type="entry name" value="RRM"/>
    <property type="match status" value="1"/>
</dbReference>
<feature type="domain" description="RRM" evidence="2">
    <location>
        <begin position="1"/>
        <end position="60"/>
    </location>
</feature>
<comment type="caution">
    <text evidence="3">The sequence shown here is derived from an EMBL/GenBank/DDBJ whole genome shotgun (WGS) entry which is preliminary data.</text>
</comment>
<name>A0A1F5ED58_9BACT</name>
<keyword evidence="1" id="KW-0694">RNA-binding</keyword>
<dbReference type="SMART" id="SM00360">
    <property type="entry name" value="RRM"/>
    <property type="match status" value="1"/>
</dbReference>
<dbReference type="Pfam" id="PF00076">
    <property type="entry name" value="RRM_1"/>
    <property type="match status" value="1"/>
</dbReference>
<evidence type="ECO:0000313" key="3">
    <source>
        <dbReference type="EMBL" id="OGD65186.1"/>
    </source>
</evidence>
<proteinExistence type="predicted"/>
<dbReference type="Proteomes" id="UP000178583">
    <property type="component" value="Unassembled WGS sequence"/>
</dbReference>
<dbReference type="GO" id="GO:0003723">
    <property type="term" value="F:RNA binding"/>
    <property type="evidence" value="ECO:0007669"/>
    <property type="project" value="UniProtKB-KW"/>
</dbReference>